<evidence type="ECO:0000313" key="1">
    <source>
        <dbReference type="EMBL" id="KRZ04090.1"/>
    </source>
</evidence>
<gene>
    <name evidence="1" type="ORF">T11_12529</name>
</gene>
<dbReference type="AlphaFoldDB" id="A0A0V1H1X7"/>
<organism evidence="1 2">
    <name type="scientific">Trichinella zimbabwensis</name>
    <dbReference type="NCBI Taxonomy" id="268475"/>
    <lineage>
        <taxon>Eukaryota</taxon>
        <taxon>Metazoa</taxon>
        <taxon>Ecdysozoa</taxon>
        <taxon>Nematoda</taxon>
        <taxon>Enoplea</taxon>
        <taxon>Dorylaimia</taxon>
        <taxon>Trichinellida</taxon>
        <taxon>Trichinellidae</taxon>
        <taxon>Trichinella</taxon>
    </lineage>
</organism>
<dbReference type="Proteomes" id="UP000055024">
    <property type="component" value="Unassembled WGS sequence"/>
</dbReference>
<accession>A0A0V1H1X7</accession>
<dbReference type="OrthoDB" id="5928777at2759"/>
<comment type="caution">
    <text evidence="1">The sequence shown here is derived from an EMBL/GenBank/DDBJ whole genome shotgun (WGS) entry which is preliminary data.</text>
</comment>
<keyword evidence="2" id="KW-1185">Reference proteome</keyword>
<proteinExistence type="predicted"/>
<reference evidence="1 2" key="1">
    <citation type="submission" date="2015-01" db="EMBL/GenBank/DDBJ databases">
        <title>Evolution of Trichinella species and genotypes.</title>
        <authorList>
            <person name="Korhonen P.K."/>
            <person name="Edoardo P."/>
            <person name="Giuseppe L.R."/>
            <person name="Gasser R.B."/>
        </authorList>
    </citation>
    <scope>NUCLEOTIDE SEQUENCE [LARGE SCALE GENOMIC DNA]</scope>
    <source>
        <strain evidence="1">ISS1029</strain>
    </source>
</reference>
<sequence length="117" mass="13190">MYSTFIANTTMRMLQSNSPIREKQTLYPWFTFHFDGVQFALAVRNKSANGRQRPEDDAHLLLCRLQYQRLAALLGLRNGIRSKVKPGSTAPAPPLTTLPFNEDDQRLSLFAVAPVLA</sequence>
<evidence type="ECO:0000313" key="2">
    <source>
        <dbReference type="Proteomes" id="UP000055024"/>
    </source>
</evidence>
<name>A0A0V1H1X7_9BILA</name>
<protein>
    <submittedName>
        <fullName evidence="1">Uncharacterized protein</fullName>
    </submittedName>
</protein>
<dbReference type="EMBL" id="JYDP01000173">
    <property type="protein sequence ID" value="KRZ04090.1"/>
    <property type="molecule type" value="Genomic_DNA"/>
</dbReference>